<dbReference type="EMBL" id="JAOPHQ010003204">
    <property type="protein sequence ID" value="KAK0143853.1"/>
    <property type="molecule type" value="Genomic_DNA"/>
</dbReference>
<keyword evidence="6" id="KW-0808">Transferase</keyword>
<dbReference type="GO" id="GO:0061630">
    <property type="term" value="F:ubiquitin protein ligase activity"/>
    <property type="evidence" value="ECO:0007669"/>
    <property type="project" value="UniProtKB-EC"/>
</dbReference>
<feature type="domain" description="ZNRF-3 ectodomain" evidence="13">
    <location>
        <begin position="1"/>
        <end position="42"/>
    </location>
</feature>
<evidence type="ECO:0000256" key="9">
    <source>
        <dbReference type="ARBA" id="ARBA00022786"/>
    </source>
</evidence>
<accession>A0AA47P0W5</accession>
<dbReference type="InterPro" id="IPR051073">
    <property type="entry name" value="ZNRF3_Arkadia_E3_ligases"/>
</dbReference>
<dbReference type="Gene3D" id="3.50.30.30">
    <property type="match status" value="1"/>
</dbReference>
<evidence type="ECO:0000313" key="14">
    <source>
        <dbReference type="EMBL" id="KAK0143853.1"/>
    </source>
</evidence>
<evidence type="ECO:0000256" key="2">
    <source>
        <dbReference type="ARBA" id="ARBA00004236"/>
    </source>
</evidence>
<dbReference type="PANTHER" id="PTHR16200">
    <property type="entry name" value="RING ZINC FINGER"/>
    <property type="match status" value="1"/>
</dbReference>
<evidence type="ECO:0000256" key="6">
    <source>
        <dbReference type="ARBA" id="ARBA00022679"/>
    </source>
</evidence>
<keyword evidence="9" id="KW-0833">Ubl conjugation pathway</keyword>
<evidence type="ECO:0000256" key="4">
    <source>
        <dbReference type="ARBA" id="ARBA00012483"/>
    </source>
</evidence>
<comment type="caution">
    <text evidence="14">The sequence shown here is derived from an EMBL/GenBank/DDBJ whole genome shotgun (WGS) entry which is preliminary data.</text>
</comment>
<evidence type="ECO:0000256" key="8">
    <source>
        <dbReference type="ARBA" id="ARBA00022729"/>
    </source>
</evidence>
<comment type="pathway">
    <text evidence="3">Protein modification; protein ubiquitination.</text>
</comment>
<dbReference type="InterPro" id="IPR040700">
    <property type="entry name" value="ZNRF-3_ecto"/>
</dbReference>
<dbReference type="GO" id="GO:0005886">
    <property type="term" value="C:plasma membrane"/>
    <property type="evidence" value="ECO:0007669"/>
    <property type="project" value="UniProtKB-SubCell"/>
</dbReference>
<evidence type="ECO:0000256" key="10">
    <source>
        <dbReference type="ARBA" id="ARBA00022989"/>
    </source>
</evidence>
<keyword evidence="7" id="KW-0812">Transmembrane</keyword>
<protein>
    <recommendedName>
        <fullName evidence="4">RING-type E3 ubiquitin transferase</fullName>
        <ecNumber evidence="4">2.3.2.27</ecNumber>
    </recommendedName>
</protein>
<evidence type="ECO:0000256" key="12">
    <source>
        <dbReference type="ARBA" id="ARBA00046288"/>
    </source>
</evidence>
<dbReference type="AlphaFoldDB" id="A0AA47P0W5"/>
<proteinExistence type="predicted"/>
<evidence type="ECO:0000256" key="3">
    <source>
        <dbReference type="ARBA" id="ARBA00004906"/>
    </source>
</evidence>
<name>A0AA47P0W5_MERPO</name>
<dbReference type="Proteomes" id="UP001174136">
    <property type="component" value="Unassembled WGS sequence"/>
</dbReference>
<dbReference type="EC" id="2.3.2.27" evidence="4"/>
<comment type="catalytic activity">
    <reaction evidence="1">
        <text>S-ubiquitinyl-[E2 ubiquitin-conjugating enzyme]-L-cysteine + [acceptor protein]-L-lysine = [E2 ubiquitin-conjugating enzyme]-L-cysteine + N(6)-ubiquitinyl-[acceptor protein]-L-lysine.</text>
        <dbReference type="EC" id="2.3.2.27"/>
    </reaction>
</comment>
<dbReference type="Pfam" id="PF18212">
    <property type="entry name" value="ZNRF_3_ecto"/>
    <property type="match status" value="1"/>
</dbReference>
<organism evidence="14 15">
    <name type="scientific">Merluccius polli</name>
    <name type="common">Benguela hake</name>
    <name type="synonym">Merluccius cadenati</name>
    <dbReference type="NCBI Taxonomy" id="89951"/>
    <lineage>
        <taxon>Eukaryota</taxon>
        <taxon>Metazoa</taxon>
        <taxon>Chordata</taxon>
        <taxon>Craniata</taxon>
        <taxon>Vertebrata</taxon>
        <taxon>Euteleostomi</taxon>
        <taxon>Actinopterygii</taxon>
        <taxon>Neopterygii</taxon>
        <taxon>Teleostei</taxon>
        <taxon>Neoteleostei</taxon>
        <taxon>Acanthomorphata</taxon>
        <taxon>Zeiogadaria</taxon>
        <taxon>Gadariae</taxon>
        <taxon>Gadiformes</taxon>
        <taxon>Gadoidei</taxon>
        <taxon>Merlucciidae</taxon>
        <taxon>Merluccius</taxon>
    </lineage>
</organism>
<keyword evidence="15" id="KW-1185">Reference proteome</keyword>
<keyword evidence="10" id="KW-1133">Transmembrane helix</keyword>
<reference evidence="14" key="1">
    <citation type="journal article" date="2023" name="Front. Mar. Sci.">
        <title>A new Merluccius polli reference genome to investigate the effects of global change in West African waters.</title>
        <authorList>
            <person name="Mateo J.L."/>
            <person name="Blanco-Fernandez C."/>
            <person name="Garcia-Vazquez E."/>
            <person name="Machado-Schiaffino G."/>
        </authorList>
    </citation>
    <scope>NUCLEOTIDE SEQUENCE</scope>
    <source>
        <strain evidence="14">C29</strain>
        <tissue evidence="14">Fin</tissue>
    </source>
</reference>
<evidence type="ECO:0000256" key="7">
    <source>
        <dbReference type="ARBA" id="ARBA00022692"/>
    </source>
</evidence>
<keyword evidence="8" id="KW-0732">Signal</keyword>
<comment type="subcellular location">
    <subcellularLocation>
        <location evidence="2">Cell membrane</location>
    </subcellularLocation>
    <subcellularLocation>
        <location evidence="12">Endomembrane system</location>
        <topology evidence="12">Single-pass type I membrane protein</topology>
    </subcellularLocation>
</comment>
<keyword evidence="5" id="KW-1003">Cell membrane</keyword>
<gene>
    <name evidence="14" type="primary">znrf3_2</name>
    <name evidence="14" type="ORF">N1851_017932</name>
</gene>
<evidence type="ECO:0000313" key="15">
    <source>
        <dbReference type="Proteomes" id="UP001174136"/>
    </source>
</evidence>
<evidence type="ECO:0000256" key="1">
    <source>
        <dbReference type="ARBA" id="ARBA00000900"/>
    </source>
</evidence>
<sequence>MHPLGLCNNNDEEDLYEYGWVGVVKLEHPELDPSCLTVLGKRSIKECRVDILHVGALHWGSVAGWTLFMFLDSVHVPASNGDIVAPTSFSNATRPAAGPSEPPLVASSKRGTVPFCPSARIPAGCLSPVPDVPSCLAKAEYYKPPWLPALIGFPQPGLAWPHLASSGIAWPCLASPLPAVSWLASPSTVAPTTPPDWPLVEPKRPSHSAATCATNDDICPTSSTITTTTTSTTATHFNHACTVLGSPLTSIP</sequence>
<evidence type="ECO:0000256" key="11">
    <source>
        <dbReference type="ARBA" id="ARBA00023136"/>
    </source>
</evidence>
<keyword evidence="11" id="KW-0472">Membrane</keyword>
<evidence type="ECO:0000256" key="5">
    <source>
        <dbReference type="ARBA" id="ARBA00022475"/>
    </source>
</evidence>
<dbReference type="GO" id="GO:0012505">
    <property type="term" value="C:endomembrane system"/>
    <property type="evidence" value="ECO:0007669"/>
    <property type="project" value="UniProtKB-SubCell"/>
</dbReference>
<evidence type="ECO:0000259" key="13">
    <source>
        <dbReference type="Pfam" id="PF18212"/>
    </source>
</evidence>